<dbReference type="EMBL" id="LUEZ02000101">
    <property type="protein sequence ID" value="RDB18542.1"/>
    <property type="molecule type" value="Genomic_DNA"/>
</dbReference>
<sequence>MSVNHEGSGSDQHSVVYYKPFFLPSYSVDPSSKIELGSAGVHPSDILTLDGDDQDAKPIMDSKSVSLVVDTSKIGRNICQGPKKAGCGGGKPIKVGELRLGVAATKKGGPTM</sequence>
<reference evidence="1" key="1">
    <citation type="submission" date="2018-04" db="EMBL/GenBank/DDBJ databases">
        <title>Whole genome sequencing of Hypsizygus marmoreus.</title>
        <authorList>
            <person name="Choi I.-G."/>
            <person name="Min B."/>
            <person name="Kim J.-G."/>
            <person name="Kim S."/>
            <person name="Oh Y.-L."/>
            <person name="Kong W.-S."/>
            <person name="Park H."/>
            <person name="Jeong J."/>
            <person name="Song E.-S."/>
        </authorList>
    </citation>
    <scope>NUCLEOTIDE SEQUENCE [LARGE SCALE GENOMIC DNA]</scope>
    <source>
        <strain evidence="1">51987-8</strain>
    </source>
</reference>
<proteinExistence type="predicted"/>
<evidence type="ECO:0000313" key="1">
    <source>
        <dbReference type="EMBL" id="RDB18542.1"/>
    </source>
</evidence>
<protein>
    <submittedName>
        <fullName evidence="1">Uncharacterized protein</fullName>
    </submittedName>
</protein>
<dbReference type="AlphaFoldDB" id="A0A369JB28"/>
<name>A0A369JB28_HYPMA</name>
<dbReference type="Proteomes" id="UP000076154">
    <property type="component" value="Unassembled WGS sequence"/>
</dbReference>
<comment type="caution">
    <text evidence="1">The sequence shown here is derived from an EMBL/GenBank/DDBJ whole genome shotgun (WGS) entry which is preliminary data.</text>
</comment>
<accession>A0A369JB28</accession>
<dbReference type="InParanoid" id="A0A369JB28"/>
<keyword evidence="2" id="KW-1185">Reference proteome</keyword>
<organism evidence="1 2">
    <name type="scientific">Hypsizygus marmoreus</name>
    <name type="common">White beech mushroom</name>
    <name type="synonym">Agaricus marmoreus</name>
    <dbReference type="NCBI Taxonomy" id="39966"/>
    <lineage>
        <taxon>Eukaryota</taxon>
        <taxon>Fungi</taxon>
        <taxon>Dikarya</taxon>
        <taxon>Basidiomycota</taxon>
        <taxon>Agaricomycotina</taxon>
        <taxon>Agaricomycetes</taxon>
        <taxon>Agaricomycetidae</taxon>
        <taxon>Agaricales</taxon>
        <taxon>Tricholomatineae</taxon>
        <taxon>Lyophyllaceae</taxon>
        <taxon>Hypsizygus</taxon>
    </lineage>
</organism>
<gene>
    <name evidence="1" type="ORF">Hypma_000283</name>
</gene>
<evidence type="ECO:0000313" key="2">
    <source>
        <dbReference type="Proteomes" id="UP000076154"/>
    </source>
</evidence>